<evidence type="ECO:0000313" key="2">
    <source>
        <dbReference type="Proteomes" id="UP000616769"/>
    </source>
</evidence>
<comment type="caution">
    <text evidence="1">The sequence shown here is derived from an EMBL/GenBank/DDBJ whole genome shotgun (WGS) entry which is preliminary data.</text>
</comment>
<gene>
    <name evidence="1" type="ORF">QR98_0003780</name>
</gene>
<reference evidence="1 2" key="1">
    <citation type="journal article" date="2015" name="Parasit. Vectors">
        <title>Draft genome of the scabies mite.</title>
        <authorList>
            <person name="Rider S.D.Jr."/>
            <person name="Morgan M.S."/>
            <person name="Arlian L.G."/>
        </authorList>
    </citation>
    <scope>NUCLEOTIDE SEQUENCE [LARGE SCALE GENOMIC DNA]</scope>
    <source>
        <strain evidence="1">Arlian Lab</strain>
    </source>
</reference>
<dbReference type="EMBL" id="JXLN01000567">
    <property type="protein sequence ID" value="KPL98747.1"/>
    <property type="molecule type" value="Genomic_DNA"/>
</dbReference>
<dbReference type="AlphaFoldDB" id="A0A131ZTG1"/>
<dbReference type="Proteomes" id="UP000616769">
    <property type="component" value="Unassembled WGS sequence"/>
</dbReference>
<sequence length="98" mass="11159">MLLRSVYYQLEECVVHQAYETPGSCNPKDAAMIENLIEGYTSQVVSSTCQNYPKSHDNCDKLLPKREMNKLKKLITNELSRTYSLLPPLIDILDSIPP</sequence>
<name>A0A131ZTG1_SARSC</name>
<organism evidence="1 2">
    <name type="scientific">Sarcoptes scabiei</name>
    <name type="common">Itch mite</name>
    <name type="synonym">Acarus scabiei</name>
    <dbReference type="NCBI Taxonomy" id="52283"/>
    <lineage>
        <taxon>Eukaryota</taxon>
        <taxon>Metazoa</taxon>
        <taxon>Ecdysozoa</taxon>
        <taxon>Arthropoda</taxon>
        <taxon>Chelicerata</taxon>
        <taxon>Arachnida</taxon>
        <taxon>Acari</taxon>
        <taxon>Acariformes</taxon>
        <taxon>Sarcoptiformes</taxon>
        <taxon>Astigmata</taxon>
        <taxon>Psoroptidia</taxon>
        <taxon>Sarcoptoidea</taxon>
        <taxon>Sarcoptidae</taxon>
        <taxon>Sarcoptinae</taxon>
        <taxon>Sarcoptes</taxon>
    </lineage>
</organism>
<proteinExistence type="predicted"/>
<evidence type="ECO:0000313" key="1">
    <source>
        <dbReference type="EMBL" id="KPL98747.1"/>
    </source>
</evidence>
<protein>
    <submittedName>
        <fullName evidence="1">Uncharacterized protein</fullName>
    </submittedName>
</protein>
<dbReference type="VEuPathDB" id="VectorBase:SSCA005020"/>
<accession>A0A131ZTG1</accession>